<evidence type="ECO:0000256" key="1">
    <source>
        <dbReference type="SAM" id="SignalP"/>
    </source>
</evidence>
<evidence type="ECO:0000313" key="2">
    <source>
        <dbReference type="EMBL" id="KAG7121469.1"/>
    </source>
</evidence>
<reference evidence="2" key="1">
    <citation type="journal article" date="2021" name="Mol. Plant Pathol.">
        <title>A 20-kb lineage-specific genomic region tames virulence in pathogenic amphidiploid Verticillium longisporum.</title>
        <authorList>
            <person name="Harting R."/>
            <person name="Starke J."/>
            <person name="Kusch H."/>
            <person name="Poggeler S."/>
            <person name="Maurus I."/>
            <person name="Schluter R."/>
            <person name="Landesfeind M."/>
            <person name="Bulla I."/>
            <person name="Nowrousian M."/>
            <person name="de Jonge R."/>
            <person name="Stahlhut G."/>
            <person name="Hoff K.J."/>
            <person name="Asshauer K.P."/>
            <person name="Thurmer A."/>
            <person name="Stanke M."/>
            <person name="Daniel R."/>
            <person name="Morgenstern B."/>
            <person name="Thomma B.P.H.J."/>
            <person name="Kronstad J.W."/>
            <person name="Braus-Stromeyer S.A."/>
            <person name="Braus G.H."/>
        </authorList>
    </citation>
    <scope>NUCLEOTIDE SEQUENCE</scope>
    <source>
        <strain evidence="2">Vl32</strain>
    </source>
</reference>
<proteinExistence type="predicted"/>
<feature type="chain" id="PRO_5033993940" description="C2H2-type domain-containing protein" evidence="1">
    <location>
        <begin position="26"/>
        <end position="163"/>
    </location>
</feature>
<comment type="caution">
    <text evidence="2">The sequence shown here is derived from an EMBL/GenBank/DDBJ whole genome shotgun (WGS) entry which is preliminary data.</text>
</comment>
<keyword evidence="1" id="KW-0732">Signal</keyword>
<evidence type="ECO:0000313" key="3">
    <source>
        <dbReference type="Proteomes" id="UP000689129"/>
    </source>
</evidence>
<sequence length="163" mass="17541">MPPSGLHATGTCVILAVWKLYWAHAGPANDWRQLPQGGCPHVAGVGATTATRKLSAPLAVQSGKAARTKSGVRHFLLRADQYSGRSLKDAPSPYCRPPPTFPTLTGNEQITGSGDASGAYYFRDPEAGHGPISLERQSHPPNMVSCRECPHLFSLTRHFAARR</sequence>
<evidence type="ECO:0008006" key="4">
    <source>
        <dbReference type="Google" id="ProtNLM"/>
    </source>
</evidence>
<feature type="signal peptide" evidence="1">
    <location>
        <begin position="1"/>
        <end position="25"/>
    </location>
</feature>
<dbReference type="Proteomes" id="UP000689129">
    <property type="component" value="Unassembled WGS sequence"/>
</dbReference>
<name>A0A8I3ALM8_VERLO</name>
<accession>A0A8I3ALM8</accession>
<dbReference type="EMBL" id="JAEMWZ010000372">
    <property type="protein sequence ID" value="KAG7121469.1"/>
    <property type="molecule type" value="Genomic_DNA"/>
</dbReference>
<gene>
    <name evidence="2" type="ORF">HYQ45_014545</name>
</gene>
<protein>
    <recommendedName>
        <fullName evidence="4">C2H2-type domain-containing protein</fullName>
    </recommendedName>
</protein>
<organism evidence="2 3">
    <name type="scientific">Verticillium longisporum</name>
    <name type="common">Verticillium dahliae var. longisporum</name>
    <dbReference type="NCBI Taxonomy" id="100787"/>
    <lineage>
        <taxon>Eukaryota</taxon>
        <taxon>Fungi</taxon>
        <taxon>Dikarya</taxon>
        <taxon>Ascomycota</taxon>
        <taxon>Pezizomycotina</taxon>
        <taxon>Sordariomycetes</taxon>
        <taxon>Hypocreomycetidae</taxon>
        <taxon>Glomerellales</taxon>
        <taxon>Plectosphaerellaceae</taxon>
        <taxon>Verticillium</taxon>
    </lineage>
</organism>
<dbReference type="AlphaFoldDB" id="A0A8I3ALM8"/>